<proteinExistence type="predicted"/>
<dbReference type="InterPro" id="IPR008979">
    <property type="entry name" value="Galactose-bd-like_sf"/>
</dbReference>
<name>A0ABR4PYP3_9HELO</name>
<evidence type="ECO:0000259" key="4">
    <source>
        <dbReference type="Pfam" id="PF25485"/>
    </source>
</evidence>
<feature type="compositionally biased region" description="Low complexity" evidence="2">
    <location>
        <begin position="127"/>
        <end position="139"/>
    </location>
</feature>
<evidence type="ECO:0000313" key="6">
    <source>
        <dbReference type="Proteomes" id="UP001629113"/>
    </source>
</evidence>
<protein>
    <submittedName>
        <fullName evidence="5">Uncharacterized protein</fullName>
    </submittedName>
</protein>
<dbReference type="SUPFAM" id="SSF49785">
    <property type="entry name" value="Galactose-binding domain-like"/>
    <property type="match status" value="3"/>
</dbReference>
<evidence type="ECO:0000313" key="5">
    <source>
        <dbReference type="EMBL" id="KAL3428463.1"/>
    </source>
</evidence>
<dbReference type="Pfam" id="PF25485">
    <property type="entry name" value="DUF7908"/>
    <property type="match status" value="1"/>
</dbReference>
<keyword evidence="1" id="KW-0378">Hydrolase</keyword>
<evidence type="ECO:0000259" key="3">
    <source>
        <dbReference type="Pfam" id="PF02018"/>
    </source>
</evidence>
<dbReference type="Pfam" id="PF02018">
    <property type="entry name" value="CBM_4_9"/>
    <property type="match status" value="1"/>
</dbReference>
<keyword evidence="6" id="KW-1185">Reference proteome</keyword>
<accession>A0ABR4PYP3</accession>
<dbReference type="InterPro" id="IPR003305">
    <property type="entry name" value="CenC_carb-bd"/>
</dbReference>
<dbReference type="Proteomes" id="UP001629113">
    <property type="component" value="Unassembled WGS sequence"/>
</dbReference>
<evidence type="ECO:0000256" key="1">
    <source>
        <dbReference type="ARBA" id="ARBA00022801"/>
    </source>
</evidence>
<organism evidence="5 6">
    <name type="scientific">Phlyctema vagabunda</name>
    <dbReference type="NCBI Taxonomy" id="108571"/>
    <lineage>
        <taxon>Eukaryota</taxon>
        <taxon>Fungi</taxon>
        <taxon>Dikarya</taxon>
        <taxon>Ascomycota</taxon>
        <taxon>Pezizomycotina</taxon>
        <taxon>Leotiomycetes</taxon>
        <taxon>Helotiales</taxon>
        <taxon>Dermateaceae</taxon>
        <taxon>Phlyctema</taxon>
    </lineage>
</organism>
<sequence length="909" mass="97244">MNPRSYFLIAIVALSQFPTFVTPLLVDLGVDACANNASLTIILLQQFLVHFPIAISDYFSSNVVININHFGPFTISNAPTYVATTLTGSSISTSTVTALSTVTTTTAVHLPLISPTSYSSRRESSSSDRSSSLSMTETSQTIPLTPIPSESSETLVILISPSSNQRRQVNNVPLYVGQNGSATTSAKNSNVYALLGGQLLDLSHQQYVSADAGETTAPMIGQRKTITQTFTLVNGVLAWKNTAFSGGAAIFYYDPNNLQVIAALGTTNLDGFIQVTLNLVPQPGFSNIEHFAEFIKFCNKQTTTSRSTKTSSSSTTSTSSSCSAIPTIVGDVVKNGGFECGLSPWVATATIDVKIDDNSIDAFEGSKSLQVYSPTNLTQGVSGIEPSVLYTLTFFASTNGGGCYVAALLDQDPARNLTSPVNLVADGQYRRYTTTFNYAAAGVTTAALSFDSTNCKTQFSLDSVSLSPNTCDTSNLLGDVVKNGGFECGFLYPWTNAKGGALVQKSDPNTGTYSLFIKTTDSPTVDQVFTVIPQQDYVLTFSAHATLKDVGLIFLVSESDALSPYFFPLTNNYDEYKVFYKGTDNGVTSFSLSVQGNPSSGDITIDSISLTASPLCHYATFNGDLVVNGGFECAVSPWSLPYESVLVYKPAEVYQGTYALKFVAGSLIYQQVANTVPSQSYTLAFMASTSSDNCILEPHFGDNINGDIIVEKGLGYQRYTTVFPGIDSPGVTVEILIYSFDCPGGHFLDSITLTPSVCPANMVPGDLISNGGFECGVLSPWTLTYTSSPPYARRLVSDAVHSGTVALYVGVGNSNPNPTVLSQIVTVSKLTPYTLRFWASFRYSFFSCTFLVSSPDAVSNAAPIIVNDNTFRQYTVLFGGSLTSRLEIVFTTQDCKIGFLIDDVTLTPT</sequence>
<feature type="domain" description="CBM-cenC" evidence="3">
    <location>
        <begin position="766"/>
        <end position="853"/>
    </location>
</feature>
<dbReference type="Gene3D" id="2.60.120.260">
    <property type="entry name" value="Galactose-binding domain-like"/>
    <property type="match status" value="4"/>
</dbReference>
<feature type="domain" description="DUF7908" evidence="4">
    <location>
        <begin position="155"/>
        <end position="281"/>
    </location>
</feature>
<dbReference type="InterPro" id="IPR057230">
    <property type="entry name" value="DUF7908"/>
</dbReference>
<evidence type="ECO:0000256" key="2">
    <source>
        <dbReference type="SAM" id="MobiDB-lite"/>
    </source>
</evidence>
<dbReference type="EMBL" id="JBFCZG010000001">
    <property type="protein sequence ID" value="KAL3428463.1"/>
    <property type="molecule type" value="Genomic_DNA"/>
</dbReference>
<comment type="caution">
    <text evidence="5">The sequence shown here is derived from an EMBL/GenBank/DDBJ whole genome shotgun (WGS) entry which is preliminary data.</text>
</comment>
<gene>
    <name evidence="5" type="ORF">PVAG01_01972</name>
</gene>
<reference evidence="5 6" key="1">
    <citation type="submission" date="2024-06" db="EMBL/GenBank/DDBJ databases">
        <title>Complete genome of Phlyctema vagabunda strain 19-DSS-EL-015.</title>
        <authorList>
            <person name="Fiorenzani C."/>
        </authorList>
    </citation>
    <scope>NUCLEOTIDE SEQUENCE [LARGE SCALE GENOMIC DNA]</scope>
    <source>
        <strain evidence="5 6">19-DSS-EL-015</strain>
    </source>
</reference>
<feature type="region of interest" description="Disordered" evidence="2">
    <location>
        <begin position="117"/>
        <end position="147"/>
    </location>
</feature>